<feature type="transmembrane region" description="Helical" evidence="1">
    <location>
        <begin position="94"/>
        <end position="110"/>
    </location>
</feature>
<gene>
    <name evidence="2" type="ORF">PPERSA_07436</name>
</gene>
<keyword evidence="1" id="KW-1133">Transmembrane helix</keyword>
<keyword evidence="3" id="KW-1185">Reference proteome</keyword>
<evidence type="ECO:0000313" key="2">
    <source>
        <dbReference type="EMBL" id="KRW99193.1"/>
    </source>
</evidence>
<feature type="transmembrane region" description="Helical" evidence="1">
    <location>
        <begin position="68"/>
        <end position="88"/>
    </location>
</feature>
<dbReference type="EMBL" id="LDAU01000220">
    <property type="protein sequence ID" value="KRW99193.1"/>
    <property type="molecule type" value="Genomic_DNA"/>
</dbReference>
<accession>A0A0V0QAE2</accession>
<dbReference type="Proteomes" id="UP000054937">
    <property type="component" value="Unassembled WGS sequence"/>
</dbReference>
<dbReference type="AlphaFoldDB" id="A0A0V0QAE2"/>
<reference evidence="2 3" key="1">
    <citation type="journal article" date="2015" name="Sci. Rep.">
        <title>Genome of the facultative scuticociliatosis pathogen Pseudocohnilembus persalinus provides insight into its virulence through horizontal gene transfer.</title>
        <authorList>
            <person name="Xiong J."/>
            <person name="Wang G."/>
            <person name="Cheng J."/>
            <person name="Tian M."/>
            <person name="Pan X."/>
            <person name="Warren A."/>
            <person name="Jiang C."/>
            <person name="Yuan D."/>
            <person name="Miao W."/>
        </authorList>
    </citation>
    <scope>NUCLEOTIDE SEQUENCE [LARGE SCALE GENOMIC DNA]</scope>
    <source>
        <strain evidence="2">36N120E</strain>
    </source>
</reference>
<sequence>MSYSTRRYISDRENAEQRIGWNNEELQASELRKQFIARYIANFDTNLYKTQIERDWGYIAKREYRYDVTINSLVYGFIGANFITSATIFARKKMVWWTIPTFTFLGYYYWQPIFLQKHNKKLFDMCNVGEQYFLGKQRNEVLAKCNAILNREDF</sequence>
<protein>
    <recommendedName>
        <fullName evidence="4">Transmembrane protein</fullName>
    </recommendedName>
</protein>
<evidence type="ECO:0000256" key="1">
    <source>
        <dbReference type="SAM" id="Phobius"/>
    </source>
</evidence>
<evidence type="ECO:0000313" key="3">
    <source>
        <dbReference type="Proteomes" id="UP000054937"/>
    </source>
</evidence>
<name>A0A0V0QAE2_PSEPJ</name>
<evidence type="ECO:0008006" key="4">
    <source>
        <dbReference type="Google" id="ProtNLM"/>
    </source>
</evidence>
<proteinExistence type="predicted"/>
<dbReference type="OMA" id="FDMCNVG"/>
<dbReference type="OrthoDB" id="309202at2759"/>
<organism evidence="2 3">
    <name type="scientific">Pseudocohnilembus persalinus</name>
    <name type="common">Ciliate</name>
    <dbReference type="NCBI Taxonomy" id="266149"/>
    <lineage>
        <taxon>Eukaryota</taxon>
        <taxon>Sar</taxon>
        <taxon>Alveolata</taxon>
        <taxon>Ciliophora</taxon>
        <taxon>Intramacronucleata</taxon>
        <taxon>Oligohymenophorea</taxon>
        <taxon>Scuticociliatia</taxon>
        <taxon>Philasterida</taxon>
        <taxon>Pseudocohnilembidae</taxon>
        <taxon>Pseudocohnilembus</taxon>
    </lineage>
</organism>
<keyword evidence="1" id="KW-0472">Membrane</keyword>
<keyword evidence="1" id="KW-0812">Transmembrane</keyword>
<dbReference type="InParanoid" id="A0A0V0QAE2"/>
<comment type="caution">
    <text evidence="2">The sequence shown here is derived from an EMBL/GenBank/DDBJ whole genome shotgun (WGS) entry which is preliminary data.</text>
</comment>